<dbReference type="InterPro" id="IPR011051">
    <property type="entry name" value="RmlC_Cupin_sf"/>
</dbReference>
<dbReference type="InterPro" id="IPR009327">
    <property type="entry name" value="Cupin_DUF985"/>
</dbReference>
<gene>
    <name evidence="2" type="ORF">KOI35_03815</name>
</gene>
<reference evidence="2 3" key="1">
    <citation type="submission" date="2021-06" db="EMBL/GenBank/DDBJ databases">
        <title>Actinoplanes lichenicola sp. nov., and Actinoplanes ovalisporus sp. nov., isolated from lichen in Thailand.</title>
        <authorList>
            <person name="Saeng-In P."/>
            <person name="Kanchanasin P."/>
            <person name="Yuki M."/>
            <person name="Kudo T."/>
            <person name="Ohkuma M."/>
            <person name="Phongsopitanun W."/>
            <person name="Tanasupawat S."/>
        </authorList>
    </citation>
    <scope>NUCLEOTIDE SEQUENCE [LARGE SCALE GENOMIC DNA]</scope>
    <source>
        <strain evidence="2 3">NBRC 110975</strain>
    </source>
</reference>
<evidence type="ECO:0000313" key="3">
    <source>
        <dbReference type="Proteomes" id="UP001519654"/>
    </source>
</evidence>
<accession>A0ABS5YGJ9</accession>
<dbReference type="Pfam" id="PF06172">
    <property type="entry name" value="Cupin_5"/>
    <property type="match status" value="1"/>
</dbReference>
<dbReference type="Proteomes" id="UP001519654">
    <property type="component" value="Unassembled WGS sequence"/>
</dbReference>
<proteinExistence type="predicted"/>
<evidence type="ECO:0000313" key="2">
    <source>
        <dbReference type="EMBL" id="MBU2662624.1"/>
    </source>
</evidence>
<comment type="caution">
    <text evidence="2">The sequence shown here is derived from an EMBL/GenBank/DDBJ whole genome shotgun (WGS) entry which is preliminary data.</text>
</comment>
<feature type="domain" description="DUF985" evidence="1">
    <location>
        <begin position="14"/>
        <end position="69"/>
    </location>
</feature>
<sequence>MQDRHASTIEHMFEQTIQESAVTLGVGEGHHPQVFVPAGVWPAAGPTGIEYVLVSGVVAPGFEFDGFRLDDNRS</sequence>
<dbReference type="Gene3D" id="2.60.120.10">
    <property type="entry name" value="Jelly Rolls"/>
    <property type="match status" value="1"/>
</dbReference>
<name>A0ABS5YGJ9_9ACTN</name>
<dbReference type="SUPFAM" id="SSF51182">
    <property type="entry name" value="RmlC-like cupins"/>
    <property type="match status" value="1"/>
</dbReference>
<protein>
    <submittedName>
        <fullName evidence="2">Cupin domain-containing protein</fullName>
    </submittedName>
</protein>
<organism evidence="2 3">
    <name type="scientific">Paractinoplanes bogorensis</name>
    <dbReference type="NCBI Taxonomy" id="1610840"/>
    <lineage>
        <taxon>Bacteria</taxon>
        <taxon>Bacillati</taxon>
        <taxon>Actinomycetota</taxon>
        <taxon>Actinomycetes</taxon>
        <taxon>Micromonosporales</taxon>
        <taxon>Micromonosporaceae</taxon>
        <taxon>Paractinoplanes</taxon>
    </lineage>
</organism>
<dbReference type="EMBL" id="JAHKKG010000001">
    <property type="protein sequence ID" value="MBU2662624.1"/>
    <property type="molecule type" value="Genomic_DNA"/>
</dbReference>
<keyword evidence="3" id="KW-1185">Reference proteome</keyword>
<dbReference type="InterPro" id="IPR014710">
    <property type="entry name" value="RmlC-like_jellyroll"/>
</dbReference>
<evidence type="ECO:0000259" key="1">
    <source>
        <dbReference type="Pfam" id="PF06172"/>
    </source>
</evidence>